<reference evidence="1 2" key="1">
    <citation type="submission" date="2021-06" db="EMBL/GenBank/DDBJ databases">
        <authorList>
            <person name="Palmer J.M."/>
        </authorList>
    </citation>
    <scope>NUCLEOTIDE SEQUENCE [LARGE SCALE GENOMIC DNA]</scope>
    <source>
        <strain evidence="1 2">AS_MEX2019</strain>
        <tissue evidence="1">Muscle</tissue>
    </source>
</reference>
<dbReference type="Proteomes" id="UP001469553">
    <property type="component" value="Unassembled WGS sequence"/>
</dbReference>
<evidence type="ECO:0000313" key="2">
    <source>
        <dbReference type="Proteomes" id="UP001469553"/>
    </source>
</evidence>
<proteinExistence type="predicted"/>
<name>A0ABV0XLE0_9TELE</name>
<protein>
    <submittedName>
        <fullName evidence="1">Uncharacterized protein</fullName>
    </submittedName>
</protein>
<keyword evidence="2" id="KW-1185">Reference proteome</keyword>
<evidence type="ECO:0000313" key="1">
    <source>
        <dbReference type="EMBL" id="MEQ2282299.1"/>
    </source>
</evidence>
<organism evidence="1 2">
    <name type="scientific">Ameca splendens</name>
    <dbReference type="NCBI Taxonomy" id="208324"/>
    <lineage>
        <taxon>Eukaryota</taxon>
        <taxon>Metazoa</taxon>
        <taxon>Chordata</taxon>
        <taxon>Craniata</taxon>
        <taxon>Vertebrata</taxon>
        <taxon>Euteleostomi</taxon>
        <taxon>Actinopterygii</taxon>
        <taxon>Neopterygii</taxon>
        <taxon>Teleostei</taxon>
        <taxon>Neoteleostei</taxon>
        <taxon>Acanthomorphata</taxon>
        <taxon>Ovalentaria</taxon>
        <taxon>Atherinomorphae</taxon>
        <taxon>Cyprinodontiformes</taxon>
        <taxon>Goodeidae</taxon>
        <taxon>Ameca</taxon>
    </lineage>
</organism>
<gene>
    <name evidence="1" type="ORF">AMECASPLE_039066</name>
</gene>
<dbReference type="EMBL" id="JAHRIP010007731">
    <property type="protein sequence ID" value="MEQ2282299.1"/>
    <property type="molecule type" value="Genomic_DNA"/>
</dbReference>
<sequence length="102" mass="11424">MNGIKNFCNKKNIEVMIGTSIMVSDISENILAITQTRLILEKLVVHFGPMDDIAKKTSEVLKKEDFIRLLNKVGGLSIKVFLSGPFAPIFCVDEIFFKTSDD</sequence>
<comment type="caution">
    <text evidence="1">The sequence shown here is derived from an EMBL/GenBank/DDBJ whole genome shotgun (WGS) entry which is preliminary data.</text>
</comment>
<accession>A0ABV0XLE0</accession>